<dbReference type="SUPFAM" id="SSF52540">
    <property type="entry name" value="P-loop containing nucleoside triphosphate hydrolases"/>
    <property type="match status" value="1"/>
</dbReference>
<dbReference type="InterPro" id="IPR003593">
    <property type="entry name" value="AAA+_ATPase"/>
</dbReference>
<sequence length="272" mass="29096">MSELVINSLRATVDGKEILKGVTLTVRSGEVHAVMGPNGSGKSTLSNVLMGKPGYVVTGGSVTLDGVDLLAMATWQRAQAGLYLAMQYPVEVPGISVKDVLAEAYAASNRDRLLVPALMSAEADSIGFEPEFLDRPLNVDLSGGEKKRNETVQMAVLAPKIAILDELDSGLDVDALRAVSRRIELATSEGFEGGERLGVLAITHYNRLLEELHPDVVHIFANGQILESGGPEIATRLEETGYSAWVEEEQRAAPTIAARPVVDDPFFSDGLL</sequence>
<dbReference type="SMART" id="SM00382">
    <property type="entry name" value="AAA"/>
    <property type="match status" value="1"/>
</dbReference>
<evidence type="ECO:0000256" key="1">
    <source>
        <dbReference type="ARBA" id="ARBA00022741"/>
    </source>
</evidence>
<dbReference type="InterPro" id="IPR003439">
    <property type="entry name" value="ABC_transporter-like_ATP-bd"/>
</dbReference>
<dbReference type="AlphaFoldDB" id="A0A6J6B8I2"/>
<dbReference type="Gene3D" id="3.40.50.300">
    <property type="entry name" value="P-loop containing nucleotide triphosphate hydrolases"/>
    <property type="match status" value="1"/>
</dbReference>
<dbReference type="CDD" id="cd03217">
    <property type="entry name" value="ABC_FeS_Assembly"/>
    <property type="match status" value="1"/>
</dbReference>
<proteinExistence type="predicted"/>
<gene>
    <name evidence="4" type="ORF">UFOPK1358_00653</name>
</gene>
<evidence type="ECO:0000313" key="4">
    <source>
        <dbReference type="EMBL" id="CAB4534669.1"/>
    </source>
</evidence>
<dbReference type="InterPro" id="IPR010230">
    <property type="entry name" value="FeS-cluster_ATPase_SufC"/>
</dbReference>
<dbReference type="EMBL" id="CAEZSF010000045">
    <property type="protein sequence ID" value="CAB4534669.1"/>
    <property type="molecule type" value="Genomic_DNA"/>
</dbReference>
<dbReference type="PANTHER" id="PTHR43204:SF1">
    <property type="entry name" value="ABC TRANSPORTER I FAMILY MEMBER 6, CHLOROPLASTIC"/>
    <property type="match status" value="1"/>
</dbReference>
<dbReference type="GO" id="GO:0016887">
    <property type="term" value="F:ATP hydrolysis activity"/>
    <property type="evidence" value="ECO:0007669"/>
    <property type="project" value="InterPro"/>
</dbReference>
<evidence type="ECO:0000256" key="2">
    <source>
        <dbReference type="ARBA" id="ARBA00022840"/>
    </source>
</evidence>
<accession>A0A6J6B8I2</accession>
<organism evidence="4">
    <name type="scientific">freshwater metagenome</name>
    <dbReference type="NCBI Taxonomy" id="449393"/>
    <lineage>
        <taxon>unclassified sequences</taxon>
        <taxon>metagenomes</taxon>
        <taxon>ecological metagenomes</taxon>
    </lineage>
</organism>
<evidence type="ECO:0000259" key="3">
    <source>
        <dbReference type="PROSITE" id="PS50893"/>
    </source>
</evidence>
<dbReference type="GO" id="GO:0005524">
    <property type="term" value="F:ATP binding"/>
    <property type="evidence" value="ECO:0007669"/>
    <property type="project" value="UniProtKB-KW"/>
</dbReference>
<dbReference type="Pfam" id="PF00005">
    <property type="entry name" value="ABC_tran"/>
    <property type="match status" value="1"/>
</dbReference>
<dbReference type="PROSITE" id="PS50893">
    <property type="entry name" value="ABC_TRANSPORTER_2"/>
    <property type="match status" value="1"/>
</dbReference>
<keyword evidence="2" id="KW-0067">ATP-binding</keyword>
<feature type="domain" description="ABC transporter" evidence="3">
    <location>
        <begin position="4"/>
        <end position="247"/>
    </location>
</feature>
<dbReference type="InterPro" id="IPR027417">
    <property type="entry name" value="P-loop_NTPase"/>
</dbReference>
<name>A0A6J6B8I2_9ZZZZ</name>
<keyword evidence="1" id="KW-0547">Nucleotide-binding</keyword>
<reference evidence="4" key="1">
    <citation type="submission" date="2020-05" db="EMBL/GenBank/DDBJ databases">
        <authorList>
            <person name="Chiriac C."/>
            <person name="Salcher M."/>
            <person name="Ghai R."/>
            <person name="Kavagutti S V."/>
        </authorList>
    </citation>
    <scope>NUCLEOTIDE SEQUENCE</scope>
</reference>
<dbReference type="NCBIfam" id="TIGR01978">
    <property type="entry name" value="sufC"/>
    <property type="match status" value="1"/>
</dbReference>
<protein>
    <submittedName>
        <fullName evidence="4">Unannotated protein</fullName>
    </submittedName>
</protein>
<dbReference type="PANTHER" id="PTHR43204">
    <property type="entry name" value="ABC TRANSPORTER I FAMILY MEMBER 6, CHLOROPLASTIC"/>
    <property type="match status" value="1"/>
</dbReference>